<protein>
    <submittedName>
        <fullName evidence="2">Uncharacterized protein</fullName>
    </submittedName>
</protein>
<evidence type="ECO:0000313" key="2">
    <source>
        <dbReference type="Ensembl" id="ENSXMAP00000024708.1"/>
    </source>
</evidence>
<dbReference type="Ensembl" id="ENSXMAT00000042619.1">
    <property type="protein sequence ID" value="ENSXMAP00000024708.1"/>
    <property type="gene ID" value="ENSXMAG00000028504.1"/>
</dbReference>
<dbReference type="AlphaFoldDB" id="A0A3B5PYJ0"/>
<name>A0A3B5PYJ0_XIPMA</name>
<reference evidence="3" key="2">
    <citation type="journal article" date="2013" name="Nat. Genet.">
        <title>The genome of the platyfish, Xiphophorus maculatus, provides insights into evolutionary adaptation and several complex traits.</title>
        <authorList>
            <person name="Schartl M."/>
            <person name="Walter R.B."/>
            <person name="Shen Y."/>
            <person name="Garcia T."/>
            <person name="Catchen J."/>
            <person name="Amores A."/>
            <person name="Braasch I."/>
            <person name="Chalopin D."/>
            <person name="Volff J.N."/>
            <person name="Lesch K.P."/>
            <person name="Bisazza A."/>
            <person name="Minx P."/>
            <person name="Hillier L."/>
            <person name="Wilson R.K."/>
            <person name="Fuerstenberg S."/>
            <person name="Boore J."/>
            <person name="Searle S."/>
            <person name="Postlethwait J.H."/>
            <person name="Warren W.C."/>
        </authorList>
    </citation>
    <scope>NUCLEOTIDE SEQUENCE [LARGE SCALE GENOMIC DNA]</scope>
    <source>
        <strain evidence="3">JP 163 A</strain>
    </source>
</reference>
<evidence type="ECO:0000313" key="3">
    <source>
        <dbReference type="Proteomes" id="UP000002852"/>
    </source>
</evidence>
<reference evidence="3" key="1">
    <citation type="submission" date="2012-01" db="EMBL/GenBank/DDBJ databases">
        <authorList>
            <person name="Walter R."/>
            <person name="Schartl M."/>
            <person name="Warren W."/>
        </authorList>
    </citation>
    <scope>NUCLEOTIDE SEQUENCE [LARGE SCALE GENOMIC DNA]</scope>
    <source>
        <strain evidence="3">JP 163 A</strain>
    </source>
</reference>
<reference evidence="2" key="3">
    <citation type="submission" date="2025-08" db="UniProtKB">
        <authorList>
            <consortium name="Ensembl"/>
        </authorList>
    </citation>
    <scope>IDENTIFICATION</scope>
    <source>
        <strain evidence="2">JP 163 A</strain>
    </source>
</reference>
<evidence type="ECO:0000256" key="1">
    <source>
        <dbReference type="SAM" id="MobiDB-lite"/>
    </source>
</evidence>
<feature type="region of interest" description="Disordered" evidence="1">
    <location>
        <begin position="1"/>
        <end position="22"/>
    </location>
</feature>
<organism evidence="2 3">
    <name type="scientific">Xiphophorus maculatus</name>
    <name type="common">Southern platyfish</name>
    <name type="synonym">Platypoecilus maculatus</name>
    <dbReference type="NCBI Taxonomy" id="8083"/>
    <lineage>
        <taxon>Eukaryota</taxon>
        <taxon>Metazoa</taxon>
        <taxon>Chordata</taxon>
        <taxon>Craniata</taxon>
        <taxon>Vertebrata</taxon>
        <taxon>Euteleostomi</taxon>
        <taxon>Actinopterygii</taxon>
        <taxon>Neopterygii</taxon>
        <taxon>Teleostei</taxon>
        <taxon>Neoteleostei</taxon>
        <taxon>Acanthomorphata</taxon>
        <taxon>Ovalentaria</taxon>
        <taxon>Atherinomorphae</taxon>
        <taxon>Cyprinodontiformes</taxon>
        <taxon>Poeciliidae</taxon>
        <taxon>Poeciliinae</taxon>
        <taxon>Xiphophorus</taxon>
    </lineage>
</organism>
<dbReference type="Proteomes" id="UP000002852">
    <property type="component" value="Unassembled WGS sequence"/>
</dbReference>
<reference evidence="2" key="4">
    <citation type="submission" date="2025-09" db="UniProtKB">
        <authorList>
            <consortium name="Ensembl"/>
        </authorList>
    </citation>
    <scope>IDENTIFICATION</scope>
    <source>
        <strain evidence="2">JP 163 A</strain>
    </source>
</reference>
<sequence>LRAGRELGPESRIMANRAEPSRGNDVGKCFLHCSLQTSDPDGHFLPAGNTSRGHSDVNMLRKKYSQCFNESFTDSHVVHGRHVGDITASQEVYF</sequence>
<dbReference type="InParanoid" id="A0A3B5PYJ0"/>
<accession>A0A3B5PYJ0</accession>
<keyword evidence="3" id="KW-1185">Reference proteome</keyword>
<proteinExistence type="predicted"/>